<proteinExistence type="predicted"/>
<reference evidence="1 2" key="1">
    <citation type="journal article" date="2018" name="PLoS Genet.">
        <title>Population sequencing reveals clonal diversity and ancestral inbreeding in the grapevine cultivar Chardonnay.</title>
        <authorList>
            <person name="Roach M.J."/>
            <person name="Johnson D.L."/>
            <person name="Bohlmann J."/>
            <person name="van Vuuren H.J."/>
            <person name="Jones S.J."/>
            <person name="Pretorius I.S."/>
            <person name="Schmidt S.A."/>
            <person name="Borneman A.R."/>
        </authorList>
    </citation>
    <scope>NUCLEOTIDE SEQUENCE [LARGE SCALE GENOMIC DNA]</scope>
    <source>
        <strain evidence="2">cv. Chardonnay</strain>
        <tissue evidence="1">Leaf</tissue>
    </source>
</reference>
<name>A0A438CQX8_VITVI</name>
<evidence type="ECO:0000313" key="1">
    <source>
        <dbReference type="EMBL" id="RVW25588.1"/>
    </source>
</evidence>
<evidence type="ECO:0000313" key="2">
    <source>
        <dbReference type="Proteomes" id="UP000288805"/>
    </source>
</evidence>
<dbReference type="AlphaFoldDB" id="A0A438CQX8"/>
<accession>A0A438CQX8</accession>
<dbReference type="Proteomes" id="UP000288805">
    <property type="component" value="Unassembled WGS sequence"/>
</dbReference>
<gene>
    <name evidence="1" type="ORF">CK203_107697</name>
</gene>
<dbReference type="EMBL" id="QGNW01002076">
    <property type="protein sequence ID" value="RVW25588.1"/>
    <property type="molecule type" value="Genomic_DNA"/>
</dbReference>
<comment type="caution">
    <text evidence="1">The sequence shown here is derived from an EMBL/GenBank/DDBJ whole genome shotgun (WGS) entry which is preliminary data.</text>
</comment>
<sequence length="87" mass="9838">MEVITSEAKTASYDTTLLRESLRLQCLRRLCCVPCFFFYNSAFSFQFLPISAKVGSSLLLPTLFEGKEGYKLDKILKNAAMETKLLS</sequence>
<organism evidence="1 2">
    <name type="scientific">Vitis vinifera</name>
    <name type="common">Grape</name>
    <dbReference type="NCBI Taxonomy" id="29760"/>
    <lineage>
        <taxon>Eukaryota</taxon>
        <taxon>Viridiplantae</taxon>
        <taxon>Streptophyta</taxon>
        <taxon>Embryophyta</taxon>
        <taxon>Tracheophyta</taxon>
        <taxon>Spermatophyta</taxon>
        <taxon>Magnoliopsida</taxon>
        <taxon>eudicotyledons</taxon>
        <taxon>Gunneridae</taxon>
        <taxon>Pentapetalae</taxon>
        <taxon>rosids</taxon>
        <taxon>Vitales</taxon>
        <taxon>Vitaceae</taxon>
        <taxon>Viteae</taxon>
        <taxon>Vitis</taxon>
    </lineage>
</organism>
<protein>
    <submittedName>
        <fullName evidence="1">Uncharacterized protein</fullName>
    </submittedName>
</protein>